<keyword evidence="3" id="KW-1185">Reference proteome</keyword>
<evidence type="ECO:0000313" key="3">
    <source>
        <dbReference type="Proteomes" id="UP000762676"/>
    </source>
</evidence>
<organism evidence="2 3">
    <name type="scientific">Elysia marginata</name>
    <dbReference type="NCBI Taxonomy" id="1093978"/>
    <lineage>
        <taxon>Eukaryota</taxon>
        <taxon>Metazoa</taxon>
        <taxon>Spiralia</taxon>
        <taxon>Lophotrochozoa</taxon>
        <taxon>Mollusca</taxon>
        <taxon>Gastropoda</taxon>
        <taxon>Heterobranchia</taxon>
        <taxon>Euthyneura</taxon>
        <taxon>Panpulmonata</taxon>
        <taxon>Sacoglossa</taxon>
        <taxon>Placobranchoidea</taxon>
        <taxon>Plakobranchidae</taxon>
        <taxon>Elysia</taxon>
    </lineage>
</organism>
<dbReference type="AlphaFoldDB" id="A0AAV4IES3"/>
<sequence>MTGSHERAGRETTARLRRDLAATPASSTSSRPSRRQCERSVAEWLARRTRDLEVAGSIHDHAMLQLP</sequence>
<feature type="region of interest" description="Disordered" evidence="1">
    <location>
        <begin position="1"/>
        <end position="38"/>
    </location>
</feature>
<feature type="compositionally biased region" description="Basic and acidic residues" evidence="1">
    <location>
        <begin position="1"/>
        <end position="20"/>
    </location>
</feature>
<evidence type="ECO:0000256" key="1">
    <source>
        <dbReference type="SAM" id="MobiDB-lite"/>
    </source>
</evidence>
<dbReference type="Proteomes" id="UP000762676">
    <property type="component" value="Unassembled WGS sequence"/>
</dbReference>
<protein>
    <submittedName>
        <fullName evidence="2">Uncharacterized protein</fullName>
    </submittedName>
</protein>
<feature type="compositionally biased region" description="Low complexity" evidence="1">
    <location>
        <begin position="21"/>
        <end position="31"/>
    </location>
</feature>
<dbReference type="EMBL" id="BMAT01006361">
    <property type="protein sequence ID" value="GFS10996.1"/>
    <property type="molecule type" value="Genomic_DNA"/>
</dbReference>
<comment type="caution">
    <text evidence="2">The sequence shown here is derived from an EMBL/GenBank/DDBJ whole genome shotgun (WGS) entry which is preliminary data.</text>
</comment>
<name>A0AAV4IES3_9GAST</name>
<evidence type="ECO:0000313" key="2">
    <source>
        <dbReference type="EMBL" id="GFS10996.1"/>
    </source>
</evidence>
<accession>A0AAV4IES3</accession>
<proteinExistence type="predicted"/>
<gene>
    <name evidence="2" type="ORF">ElyMa_003074600</name>
</gene>
<reference evidence="2 3" key="1">
    <citation type="journal article" date="2021" name="Elife">
        <title>Chloroplast acquisition without the gene transfer in kleptoplastic sea slugs, Plakobranchus ocellatus.</title>
        <authorList>
            <person name="Maeda T."/>
            <person name="Takahashi S."/>
            <person name="Yoshida T."/>
            <person name="Shimamura S."/>
            <person name="Takaki Y."/>
            <person name="Nagai Y."/>
            <person name="Toyoda A."/>
            <person name="Suzuki Y."/>
            <person name="Arimoto A."/>
            <person name="Ishii H."/>
            <person name="Satoh N."/>
            <person name="Nishiyama T."/>
            <person name="Hasebe M."/>
            <person name="Maruyama T."/>
            <person name="Minagawa J."/>
            <person name="Obokata J."/>
            <person name="Shigenobu S."/>
        </authorList>
    </citation>
    <scope>NUCLEOTIDE SEQUENCE [LARGE SCALE GENOMIC DNA]</scope>
</reference>